<gene>
    <name evidence="7" type="ORF">IRI77_37730</name>
</gene>
<evidence type="ECO:0000256" key="4">
    <source>
        <dbReference type="ARBA" id="ARBA00023315"/>
    </source>
</evidence>
<dbReference type="InterPro" id="IPR045304">
    <property type="entry name" value="LbH_SAT"/>
</dbReference>
<dbReference type="PIRSF" id="PIRSF000441">
    <property type="entry name" value="CysE"/>
    <property type="match status" value="1"/>
</dbReference>
<dbReference type="AlphaFoldDB" id="A0A7S7NYW4"/>
<evidence type="ECO:0000313" key="7">
    <source>
        <dbReference type="EMBL" id="QOY92336.1"/>
    </source>
</evidence>
<dbReference type="SUPFAM" id="SSF51161">
    <property type="entry name" value="Trimeric LpxA-like enzymes"/>
    <property type="match status" value="1"/>
</dbReference>
<dbReference type="InterPro" id="IPR001451">
    <property type="entry name" value="Hexapep"/>
</dbReference>
<keyword evidence="7" id="KW-0614">Plasmid</keyword>
<evidence type="ECO:0000256" key="5">
    <source>
        <dbReference type="PIRNR" id="PIRNR000441"/>
    </source>
</evidence>
<keyword evidence="6" id="KW-1133">Transmembrane helix</keyword>
<dbReference type="Pfam" id="PF00132">
    <property type="entry name" value="Hexapep"/>
    <property type="match status" value="1"/>
</dbReference>
<accession>A0A7S7NYW4</accession>
<keyword evidence="2 5" id="KW-0808">Transferase</keyword>
<evidence type="ECO:0000256" key="3">
    <source>
        <dbReference type="ARBA" id="ARBA00022737"/>
    </source>
</evidence>
<sequence length="193" mass="21054">MFSTFRQDVEQKFPPPLTLRTCIVAFFEMSVWAVGIFRFGKWVDRLRFRPARKALLVVYFFLYKISEALSGIRISIYSEIGPGLIVHNFGGVIIHGRLGRNCVIVQGAQLIARADGKDSGWPTLGDNVYVGSGAKVLGGIRIGDNVRIGANAVVMTDVPDGAVVMPPESRVIRGFYRKKTPKAAPDAGGGAQE</sequence>
<evidence type="ECO:0000256" key="6">
    <source>
        <dbReference type="SAM" id="Phobius"/>
    </source>
</evidence>
<evidence type="ECO:0000256" key="1">
    <source>
        <dbReference type="ARBA" id="ARBA00007274"/>
    </source>
</evidence>
<dbReference type="Proteomes" id="UP000593892">
    <property type="component" value="Plasmid pPfer1"/>
</dbReference>
<organism evidence="7 8">
    <name type="scientific">Paludibaculum fermentans</name>
    <dbReference type="NCBI Taxonomy" id="1473598"/>
    <lineage>
        <taxon>Bacteria</taxon>
        <taxon>Pseudomonadati</taxon>
        <taxon>Acidobacteriota</taxon>
        <taxon>Terriglobia</taxon>
        <taxon>Bryobacterales</taxon>
        <taxon>Bryobacteraceae</taxon>
        <taxon>Paludibaculum</taxon>
    </lineage>
</organism>
<evidence type="ECO:0000256" key="2">
    <source>
        <dbReference type="ARBA" id="ARBA00022679"/>
    </source>
</evidence>
<dbReference type="PROSITE" id="PS00101">
    <property type="entry name" value="HEXAPEP_TRANSFERASES"/>
    <property type="match status" value="1"/>
</dbReference>
<proteinExistence type="inferred from homology"/>
<dbReference type="CDD" id="cd03354">
    <property type="entry name" value="LbH_SAT"/>
    <property type="match status" value="1"/>
</dbReference>
<dbReference type="Gene3D" id="2.160.10.10">
    <property type="entry name" value="Hexapeptide repeat proteins"/>
    <property type="match status" value="1"/>
</dbReference>
<keyword evidence="6" id="KW-0472">Membrane</keyword>
<keyword evidence="4 5" id="KW-0012">Acyltransferase</keyword>
<keyword evidence="3" id="KW-0677">Repeat</keyword>
<dbReference type="InterPro" id="IPR018357">
    <property type="entry name" value="Hexapep_transf_CS"/>
</dbReference>
<dbReference type="GO" id="GO:0005737">
    <property type="term" value="C:cytoplasm"/>
    <property type="evidence" value="ECO:0007669"/>
    <property type="project" value="InterPro"/>
</dbReference>
<dbReference type="GO" id="GO:0006535">
    <property type="term" value="P:cysteine biosynthetic process from serine"/>
    <property type="evidence" value="ECO:0007669"/>
    <property type="project" value="InterPro"/>
</dbReference>
<dbReference type="PANTHER" id="PTHR42811">
    <property type="entry name" value="SERINE ACETYLTRANSFERASE"/>
    <property type="match status" value="1"/>
</dbReference>
<keyword evidence="6" id="KW-0812">Transmembrane</keyword>
<dbReference type="EMBL" id="CP063850">
    <property type="protein sequence ID" value="QOY92336.1"/>
    <property type="molecule type" value="Genomic_DNA"/>
</dbReference>
<dbReference type="GO" id="GO:0009001">
    <property type="term" value="F:serine O-acetyltransferase activity"/>
    <property type="evidence" value="ECO:0007669"/>
    <property type="project" value="UniProtKB-EC"/>
</dbReference>
<feature type="transmembrane region" description="Helical" evidence="6">
    <location>
        <begin position="17"/>
        <end position="39"/>
    </location>
</feature>
<dbReference type="InterPro" id="IPR005881">
    <property type="entry name" value="Ser_O-AcTrfase"/>
</dbReference>
<evidence type="ECO:0000313" key="8">
    <source>
        <dbReference type="Proteomes" id="UP000593892"/>
    </source>
</evidence>
<dbReference type="EC" id="2.3.1.30" evidence="5"/>
<geneLocation type="plasmid" evidence="7 8">
    <name>pPfer1</name>
</geneLocation>
<name>A0A7S7NYW4_PALFE</name>
<dbReference type="RefSeq" id="WP_194453990.1">
    <property type="nucleotide sequence ID" value="NZ_CP063850.1"/>
</dbReference>
<reference evidence="7 8" key="1">
    <citation type="submission" date="2020-10" db="EMBL/GenBank/DDBJ databases">
        <title>Complete genome sequence of Paludibaculum fermentans P105T, a facultatively anaerobic acidobacterium capable of dissimilatory Fe(III) reduction.</title>
        <authorList>
            <person name="Dedysh S.N."/>
            <person name="Beletsky A.V."/>
            <person name="Kulichevskaya I.S."/>
            <person name="Mardanov A.V."/>
            <person name="Ravin N.V."/>
        </authorList>
    </citation>
    <scope>NUCLEOTIDE SEQUENCE [LARGE SCALE GENOMIC DNA]</scope>
    <source>
        <strain evidence="7 8">P105</strain>
        <plasmid evidence="7 8">pPfer1</plasmid>
    </source>
</reference>
<keyword evidence="8" id="KW-1185">Reference proteome</keyword>
<comment type="similarity">
    <text evidence="1 5">Belongs to the transferase hexapeptide repeat family.</text>
</comment>
<comment type="catalytic activity">
    <reaction evidence="5">
        <text>L-serine + acetyl-CoA = O-acetyl-L-serine + CoA</text>
        <dbReference type="Rhea" id="RHEA:24560"/>
        <dbReference type="ChEBI" id="CHEBI:33384"/>
        <dbReference type="ChEBI" id="CHEBI:57287"/>
        <dbReference type="ChEBI" id="CHEBI:57288"/>
        <dbReference type="ChEBI" id="CHEBI:58340"/>
        <dbReference type="EC" id="2.3.1.30"/>
    </reaction>
</comment>
<dbReference type="InterPro" id="IPR011004">
    <property type="entry name" value="Trimer_LpxA-like_sf"/>
</dbReference>
<protein>
    <recommendedName>
        <fullName evidence="5">Serine acetyltransferase</fullName>
        <ecNumber evidence="5">2.3.1.30</ecNumber>
    </recommendedName>
</protein>
<dbReference type="KEGG" id="pfer:IRI77_37730"/>